<feature type="compositionally biased region" description="Polar residues" evidence="1">
    <location>
        <begin position="34"/>
        <end position="44"/>
    </location>
</feature>
<comment type="caution">
    <text evidence="2">The sequence shown here is derived from an EMBL/GenBank/DDBJ whole genome shotgun (WGS) entry which is preliminary data.</text>
</comment>
<evidence type="ECO:0000256" key="1">
    <source>
        <dbReference type="SAM" id="MobiDB-lite"/>
    </source>
</evidence>
<dbReference type="Proteomes" id="UP000681967">
    <property type="component" value="Unassembled WGS sequence"/>
</dbReference>
<feature type="non-terminal residue" evidence="2">
    <location>
        <position position="1"/>
    </location>
</feature>
<protein>
    <submittedName>
        <fullName evidence="2">Uncharacterized protein</fullName>
    </submittedName>
</protein>
<evidence type="ECO:0000313" key="2">
    <source>
        <dbReference type="EMBL" id="CAF4250372.1"/>
    </source>
</evidence>
<evidence type="ECO:0000313" key="3">
    <source>
        <dbReference type="EMBL" id="CAF4374064.1"/>
    </source>
</evidence>
<dbReference type="Proteomes" id="UP000681720">
    <property type="component" value="Unassembled WGS sequence"/>
</dbReference>
<gene>
    <name evidence="2" type="ORF">BYL167_LOCUS25523</name>
    <name evidence="3" type="ORF">GIL414_LOCUS28977</name>
</gene>
<organism evidence="2 4">
    <name type="scientific">Rotaria magnacalcarata</name>
    <dbReference type="NCBI Taxonomy" id="392030"/>
    <lineage>
        <taxon>Eukaryota</taxon>
        <taxon>Metazoa</taxon>
        <taxon>Spiralia</taxon>
        <taxon>Gnathifera</taxon>
        <taxon>Rotifera</taxon>
        <taxon>Eurotatoria</taxon>
        <taxon>Bdelloidea</taxon>
        <taxon>Philodinida</taxon>
        <taxon>Philodinidae</taxon>
        <taxon>Rotaria</taxon>
    </lineage>
</organism>
<reference evidence="2" key="1">
    <citation type="submission" date="2021-02" db="EMBL/GenBank/DDBJ databases">
        <authorList>
            <person name="Nowell W R."/>
        </authorList>
    </citation>
    <scope>NUCLEOTIDE SEQUENCE</scope>
</reference>
<dbReference type="EMBL" id="CAJOBH010026079">
    <property type="protein sequence ID" value="CAF4250372.1"/>
    <property type="molecule type" value="Genomic_DNA"/>
</dbReference>
<feature type="non-terminal residue" evidence="2">
    <location>
        <position position="89"/>
    </location>
</feature>
<proteinExistence type="predicted"/>
<feature type="compositionally biased region" description="Low complexity" evidence="1">
    <location>
        <begin position="59"/>
        <end position="69"/>
    </location>
</feature>
<sequence>IRIVTTKPPVYRQHTQNSTVSSSSSDTSEHDITDVSSINEQQQHPFHLESMKTVLLGLSAPSSGLPSPAYNDRQQLTRNDTIDNYYQKS</sequence>
<feature type="compositionally biased region" description="Polar residues" evidence="1">
    <location>
        <begin position="72"/>
        <end position="89"/>
    </location>
</feature>
<feature type="region of interest" description="Disordered" evidence="1">
    <location>
        <begin position="1"/>
        <end position="46"/>
    </location>
</feature>
<evidence type="ECO:0000313" key="4">
    <source>
        <dbReference type="Proteomes" id="UP000681967"/>
    </source>
</evidence>
<feature type="region of interest" description="Disordered" evidence="1">
    <location>
        <begin position="59"/>
        <end position="89"/>
    </location>
</feature>
<dbReference type="EMBL" id="CAJOBJ010051045">
    <property type="protein sequence ID" value="CAF4374064.1"/>
    <property type="molecule type" value="Genomic_DNA"/>
</dbReference>
<accession>A0A8S2TBS9</accession>
<dbReference type="AlphaFoldDB" id="A0A8S2TBS9"/>
<name>A0A8S2TBS9_9BILA</name>